<dbReference type="InterPro" id="IPR002142">
    <property type="entry name" value="Peptidase_S49"/>
</dbReference>
<feature type="domain" description="Peptidase S49" evidence="5">
    <location>
        <begin position="151"/>
        <end position="295"/>
    </location>
</feature>
<keyword evidence="7" id="KW-1185">Reference proteome</keyword>
<dbReference type="Gene3D" id="3.90.226.10">
    <property type="entry name" value="2-enoyl-CoA Hydratase, Chain A, domain 1"/>
    <property type="match status" value="1"/>
</dbReference>
<dbReference type="PANTHER" id="PTHR33209:SF1">
    <property type="entry name" value="PEPTIDASE S49 DOMAIN-CONTAINING PROTEIN"/>
    <property type="match status" value="1"/>
</dbReference>
<keyword evidence="2" id="KW-0645">Protease</keyword>
<keyword evidence="4" id="KW-0720">Serine protease</keyword>
<dbReference type="InterPro" id="IPR033855">
    <property type="entry name" value="Protein_C"/>
</dbReference>
<dbReference type="SUPFAM" id="SSF52096">
    <property type="entry name" value="ClpP/crotonase"/>
    <property type="match status" value="1"/>
</dbReference>
<evidence type="ECO:0000259" key="5">
    <source>
        <dbReference type="Pfam" id="PF01343"/>
    </source>
</evidence>
<evidence type="ECO:0000256" key="3">
    <source>
        <dbReference type="ARBA" id="ARBA00022801"/>
    </source>
</evidence>
<gene>
    <name evidence="6" type="ORF">HL667_00005</name>
</gene>
<evidence type="ECO:0000256" key="2">
    <source>
        <dbReference type="ARBA" id="ARBA00022670"/>
    </source>
</evidence>
<organism evidence="6 7">
    <name type="scientific">Bradyrhizobium aeschynomenes</name>
    <dbReference type="NCBI Taxonomy" id="2734909"/>
    <lineage>
        <taxon>Bacteria</taxon>
        <taxon>Pseudomonadati</taxon>
        <taxon>Pseudomonadota</taxon>
        <taxon>Alphaproteobacteria</taxon>
        <taxon>Hyphomicrobiales</taxon>
        <taxon>Nitrobacteraceae</taxon>
        <taxon>Bradyrhizobium</taxon>
    </lineage>
</organism>
<name>A0ABX2C4Z7_9BRAD</name>
<dbReference type="EMBL" id="JABFDN010000001">
    <property type="protein sequence ID" value="NPU63379.1"/>
    <property type="molecule type" value="Genomic_DNA"/>
</dbReference>
<evidence type="ECO:0000256" key="1">
    <source>
        <dbReference type="ARBA" id="ARBA00008683"/>
    </source>
</evidence>
<evidence type="ECO:0000256" key="4">
    <source>
        <dbReference type="ARBA" id="ARBA00022825"/>
    </source>
</evidence>
<dbReference type="RefSeq" id="WP_172107827.1">
    <property type="nucleotide sequence ID" value="NZ_JABFDN010000001.1"/>
</dbReference>
<dbReference type="CDD" id="cd07022">
    <property type="entry name" value="S49_Sppa_36K_type"/>
    <property type="match status" value="1"/>
</dbReference>
<reference evidence="6" key="1">
    <citation type="submission" date="2020-05" db="EMBL/GenBank/DDBJ databases">
        <title>Nod-independent and nitrogen-fixing Bradyrhizobium aeschynomene sp. nov. isolated from nodules of Aeschynomene indica.</title>
        <authorList>
            <person name="Zhang Z."/>
        </authorList>
    </citation>
    <scope>NUCLEOTIDE SEQUENCE</scope>
    <source>
        <strain evidence="6">83012</strain>
    </source>
</reference>
<comment type="caution">
    <text evidence="6">The sequence shown here is derived from an EMBL/GenBank/DDBJ whole genome shotgun (WGS) entry which is preliminary data.</text>
</comment>
<protein>
    <submittedName>
        <fullName evidence="6">S49 family peptidase</fullName>
    </submittedName>
</protein>
<keyword evidence="3" id="KW-0378">Hydrolase</keyword>
<accession>A0ABX2C4Z7</accession>
<dbReference type="Pfam" id="PF01343">
    <property type="entry name" value="Peptidase_S49"/>
    <property type="match status" value="1"/>
</dbReference>
<evidence type="ECO:0000313" key="6">
    <source>
        <dbReference type="EMBL" id="NPU63379.1"/>
    </source>
</evidence>
<sequence>MSLPRIASRVFDTPLMIAESKAIAFLAGFGGRLVDGGVVLPSGIAATDHVAFANGRPSAGVVGDSLGRYYQARGRGVLDMVGNVAVIPIEGTLVHKGAYVGSSSGETSYEGLRTQVAAARSSPNVAGVVYEVDSFGGEVAGAFETADMMAQLSKEKPTLAILTDFALSAGYLMASTARQVIMPELGRAGSIGVIRMHVDMSRKLENDGMRVTLITAGKRKADGNPVQPLPADVADAWRAEVEGMRQLFASRVGQHRGRRFSAEAALATEAADFGAADAVRLGLVDAIGPSQAAFEAFVTAINKR</sequence>
<dbReference type="Proteomes" id="UP000886476">
    <property type="component" value="Unassembled WGS sequence"/>
</dbReference>
<proteinExistence type="inferred from homology"/>
<evidence type="ECO:0000313" key="7">
    <source>
        <dbReference type="Proteomes" id="UP000886476"/>
    </source>
</evidence>
<dbReference type="PANTHER" id="PTHR33209">
    <property type="entry name" value="PROTEASE 4"/>
    <property type="match status" value="1"/>
</dbReference>
<dbReference type="InterPro" id="IPR029045">
    <property type="entry name" value="ClpP/crotonase-like_dom_sf"/>
</dbReference>
<comment type="similarity">
    <text evidence="1">Belongs to the peptidase S49 family.</text>
</comment>